<keyword evidence="5" id="KW-1133">Transmembrane helix</keyword>
<sequence>MSILSPLYNLPNHVTEKQRAYQASTKPLIWRGPRQHIYLPAFFTLFAAGMASTVYAAFHLAKGKN</sequence>
<dbReference type="Proteomes" id="UP000724874">
    <property type="component" value="Unassembled WGS sequence"/>
</dbReference>
<dbReference type="InterPro" id="IPR039297">
    <property type="entry name" value="COX7a"/>
</dbReference>
<accession>A0A9P5TVD7</accession>
<keyword evidence="7" id="KW-1185">Reference proteome</keyword>
<dbReference type="EMBL" id="JADNYJ010000001">
    <property type="protein sequence ID" value="KAF8914313.1"/>
    <property type="molecule type" value="Genomic_DNA"/>
</dbReference>
<reference evidence="6" key="1">
    <citation type="submission" date="2020-11" db="EMBL/GenBank/DDBJ databases">
        <authorList>
            <consortium name="DOE Joint Genome Institute"/>
            <person name="Ahrendt S."/>
            <person name="Riley R."/>
            <person name="Andreopoulos W."/>
            <person name="LaButti K."/>
            <person name="Pangilinan J."/>
            <person name="Ruiz-duenas F.J."/>
            <person name="Barrasa J.M."/>
            <person name="Sanchez-Garcia M."/>
            <person name="Camarero S."/>
            <person name="Miyauchi S."/>
            <person name="Serrano A."/>
            <person name="Linde D."/>
            <person name="Babiker R."/>
            <person name="Drula E."/>
            <person name="Ayuso-Fernandez I."/>
            <person name="Pacheco R."/>
            <person name="Padilla G."/>
            <person name="Ferreira P."/>
            <person name="Barriuso J."/>
            <person name="Kellner H."/>
            <person name="Castanera R."/>
            <person name="Alfaro M."/>
            <person name="Ramirez L."/>
            <person name="Pisabarro A.G."/>
            <person name="Kuo A."/>
            <person name="Tritt A."/>
            <person name="Lipzen A."/>
            <person name="He G."/>
            <person name="Yan M."/>
            <person name="Ng V."/>
            <person name="Cullen D."/>
            <person name="Martin F."/>
            <person name="Rosso M.-N."/>
            <person name="Henrissat B."/>
            <person name="Hibbett D."/>
            <person name="Martinez A.T."/>
            <person name="Grigoriev I.V."/>
        </authorList>
    </citation>
    <scope>NUCLEOTIDE SEQUENCE</scope>
    <source>
        <strain evidence="6">AH 44721</strain>
    </source>
</reference>
<protein>
    <submittedName>
        <fullName evidence="6">Uncharacterized protein</fullName>
    </submittedName>
</protein>
<evidence type="ECO:0000313" key="6">
    <source>
        <dbReference type="EMBL" id="KAF8914313.1"/>
    </source>
</evidence>
<evidence type="ECO:0000313" key="7">
    <source>
        <dbReference type="Proteomes" id="UP000724874"/>
    </source>
</evidence>
<dbReference type="Pfam" id="PF02238">
    <property type="entry name" value="COX7a"/>
    <property type="match status" value="1"/>
</dbReference>
<name>A0A9P5TVD7_GYMJU</name>
<evidence type="ECO:0000256" key="4">
    <source>
        <dbReference type="ARBA" id="ARBA00023136"/>
    </source>
</evidence>
<evidence type="ECO:0000256" key="1">
    <source>
        <dbReference type="ARBA" id="ARBA00004273"/>
    </source>
</evidence>
<dbReference type="OrthoDB" id="5511599at2759"/>
<evidence type="ECO:0000256" key="2">
    <source>
        <dbReference type="ARBA" id="ARBA00022792"/>
    </source>
</evidence>
<dbReference type="GO" id="GO:0005743">
    <property type="term" value="C:mitochondrial inner membrane"/>
    <property type="evidence" value="ECO:0007669"/>
    <property type="project" value="UniProtKB-SubCell"/>
</dbReference>
<keyword evidence="3" id="KW-0496">Mitochondrion</keyword>
<evidence type="ECO:0000256" key="5">
    <source>
        <dbReference type="SAM" id="Phobius"/>
    </source>
</evidence>
<comment type="subcellular location">
    <subcellularLocation>
        <location evidence="1">Mitochondrion inner membrane</location>
    </subcellularLocation>
</comment>
<keyword evidence="2" id="KW-0999">Mitochondrion inner membrane</keyword>
<evidence type="ECO:0000256" key="3">
    <source>
        <dbReference type="ARBA" id="ARBA00023128"/>
    </source>
</evidence>
<dbReference type="AlphaFoldDB" id="A0A9P5TVD7"/>
<keyword evidence="4 5" id="KW-0472">Membrane</keyword>
<feature type="transmembrane region" description="Helical" evidence="5">
    <location>
        <begin position="37"/>
        <end position="58"/>
    </location>
</feature>
<organism evidence="6 7">
    <name type="scientific">Gymnopilus junonius</name>
    <name type="common">Spectacular rustgill mushroom</name>
    <name type="synonym">Gymnopilus spectabilis subsp. junonius</name>
    <dbReference type="NCBI Taxonomy" id="109634"/>
    <lineage>
        <taxon>Eukaryota</taxon>
        <taxon>Fungi</taxon>
        <taxon>Dikarya</taxon>
        <taxon>Basidiomycota</taxon>
        <taxon>Agaricomycotina</taxon>
        <taxon>Agaricomycetes</taxon>
        <taxon>Agaricomycetidae</taxon>
        <taxon>Agaricales</taxon>
        <taxon>Agaricineae</taxon>
        <taxon>Hymenogastraceae</taxon>
        <taxon>Gymnopilus</taxon>
    </lineage>
</organism>
<proteinExistence type="predicted"/>
<comment type="caution">
    <text evidence="6">The sequence shown here is derived from an EMBL/GenBank/DDBJ whole genome shotgun (WGS) entry which is preliminary data.</text>
</comment>
<gene>
    <name evidence="6" type="ORF">CPB84DRAFT_1758947</name>
</gene>
<keyword evidence="5" id="KW-0812">Transmembrane</keyword>